<reference evidence="1" key="1">
    <citation type="journal article" date="2021" name="Proc. Natl. Acad. Sci. U.S.A.">
        <title>A Catalog of Tens of Thousands of Viruses from Human Metagenomes Reveals Hidden Associations with Chronic Diseases.</title>
        <authorList>
            <person name="Tisza M.J."/>
            <person name="Buck C.B."/>
        </authorList>
    </citation>
    <scope>NUCLEOTIDE SEQUENCE</scope>
    <source>
        <strain evidence="1">CtZHD14</strain>
    </source>
</reference>
<protein>
    <submittedName>
        <fullName evidence="1">Uncharacterized protein</fullName>
    </submittedName>
</protein>
<accession>A0A8S5SW78</accession>
<proteinExistence type="predicted"/>
<dbReference type="EMBL" id="BK032687">
    <property type="protein sequence ID" value="DAF55325.1"/>
    <property type="molecule type" value="Genomic_DNA"/>
</dbReference>
<name>A0A8S5SW78_9CAUD</name>
<organism evidence="1">
    <name type="scientific">Siphoviridae sp. ctZHD14</name>
    <dbReference type="NCBI Taxonomy" id="2827891"/>
    <lineage>
        <taxon>Viruses</taxon>
        <taxon>Duplodnaviria</taxon>
        <taxon>Heunggongvirae</taxon>
        <taxon>Uroviricota</taxon>
        <taxon>Caudoviricetes</taxon>
    </lineage>
</organism>
<sequence>MRDPERISKILDDIEEIWLHYPDMRFGQLVTNFVVQGCNDNFFYQEDDITQEKLKRTKELF</sequence>
<evidence type="ECO:0000313" key="1">
    <source>
        <dbReference type="EMBL" id="DAF55325.1"/>
    </source>
</evidence>